<dbReference type="KEGG" id="chyd:H4K34_14220"/>
<dbReference type="Proteomes" id="UP000516305">
    <property type="component" value="Chromosome"/>
</dbReference>
<evidence type="ECO:0000313" key="2">
    <source>
        <dbReference type="Proteomes" id="UP000516305"/>
    </source>
</evidence>
<sequence length="241" mass="27090">MKLDILAFGAHPDDVELSCSGTLAKQTELGYSCGVVDLTQGELGTRGTPEIRLAEAAEAGRIMGLKVRENLAFRDGFFTNDEEHRLAVIQQIRRFRPEIVIANAPTDRHPDHGRGSFLLKEASFLSGLRKIETEWEGEAQEPWRPQMLLYYIQFQNIEPDFIIDIGEHIHTKVESIKAYKSQFFDPSSAEPKTVISSKNFMDSVTYRAQDLGRLIGVEYGEGFIAAQDLGLDDLMQLKGVR</sequence>
<name>A0A7H0VCS7_9FLAO</name>
<dbReference type="InterPro" id="IPR023842">
    <property type="entry name" value="Bacillithiol_biosynth_BshB1"/>
</dbReference>
<evidence type="ECO:0000313" key="1">
    <source>
        <dbReference type="EMBL" id="QNR23525.1"/>
    </source>
</evidence>
<dbReference type="Pfam" id="PF02585">
    <property type="entry name" value="PIG-L"/>
    <property type="match status" value="1"/>
</dbReference>
<dbReference type="InterPro" id="IPR024078">
    <property type="entry name" value="LmbE-like_dom_sf"/>
</dbReference>
<dbReference type="InterPro" id="IPR003737">
    <property type="entry name" value="GlcNAc_PI_deacetylase-related"/>
</dbReference>
<dbReference type="NCBIfam" id="TIGR04001">
    <property type="entry name" value="thiol_BshB1"/>
    <property type="match status" value="1"/>
</dbReference>
<dbReference type="AlphaFoldDB" id="A0A7H0VCS7"/>
<organism evidence="1 2">
    <name type="scientific">Croceimicrobium hydrocarbonivorans</name>
    <dbReference type="NCBI Taxonomy" id="2761580"/>
    <lineage>
        <taxon>Bacteria</taxon>
        <taxon>Pseudomonadati</taxon>
        <taxon>Bacteroidota</taxon>
        <taxon>Flavobacteriia</taxon>
        <taxon>Flavobacteriales</taxon>
        <taxon>Owenweeksiaceae</taxon>
        <taxon>Croceimicrobium</taxon>
    </lineage>
</organism>
<dbReference type="RefSeq" id="WP_210758057.1">
    <property type="nucleotide sequence ID" value="NZ_CP060139.1"/>
</dbReference>
<dbReference type="GO" id="GO:0016811">
    <property type="term" value="F:hydrolase activity, acting on carbon-nitrogen (but not peptide) bonds, in linear amides"/>
    <property type="evidence" value="ECO:0007669"/>
    <property type="project" value="TreeGrafter"/>
</dbReference>
<dbReference type="PANTHER" id="PTHR12993">
    <property type="entry name" value="N-ACETYLGLUCOSAMINYL-PHOSPHATIDYLINOSITOL DE-N-ACETYLASE-RELATED"/>
    <property type="match status" value="1"/>
</dbReference>
<keyword evidence="2" id="KW-1185">Reference proteome</keyword>
<protein>
    <submittedName>
        <fullName evidence="1">Bacillithiol biosynthesis deacetylase BshB1</fullName>
    </submittedName>
</protein>
<proteinExistence type="predicted"/>
<reference evidence="1 2" key="1">
    <citation type="submission" date="2020-08" db="EMBL/GenBank/DDBJ databases">
        <title>Croceimicrobium hydrocarbonivorans gen. nov., sp. nov., a novel marine bacterium isolated from a bacterial consortium that degrades polyethylene terephthalate.</title>
        <authorList>
            <person name="Liu R."/>
        </authorList>
    </citation>
    <scope>NUCLEOTIDE SEQUENCE [LARGE SCALE GENOMIC DNA]</scope>
    <source>
        <strain evidence="1 2">A20-9</strain>
    </source>
</reference>
<dbReference type="PANTHER" id="PTHR12993:SF30">
    <property type="entry name" value="N-ACETYL-ALPHA-D-GLUCOSAMINYL L-MALATE DEACETYLASE 1"/>
    <property type="match status" value="1"/>
</dbReference>
<gene>
    <name evidence="1" type="primary">bshB1</name>
    <name evidence="1" type="ORF">H4K34_14220</name>
</gene>
<dbReference type="SUPFAM" id="SSF102588">
    <property type="entry name" value="LmbE-like"/>
    <property type="match status" value="1"/>
</dbReference>
<dbReference type="EMBL" id="CP060139">
    <property type="protein sequence ID" value="QNR23525.1"/>
    <property type="molecule type" value="Genomic_DNA"/>
</dbReference>
<dbReference type="Gene3D" id="3.40.50.10320">
    <property type="entry name" value="LmbE-like"/>
    <property type="match status" value="1"/>
</dbReference>
<accession>A0A7H0VCS7</accession>
<dbReference type="GO" id="GO:0071793">
    <property type="term" value="P:bacillithiol biosynthetic process"/>
    <property type="evidence" value="ECO:0007669"/>
    <property type="project" value="InterPro"/>
</dbReference>
<dbReference type="GO" id="GO:0019213">
    <property type="term" value="F:deacetylase activity"/>
    <property type="evidence" value="ECO:0007669"/>
    <property type="project" value="InterPro"/>
</dbReference>